<evidence type="ECO:0000313" key="3">
    <source>
        <dbReference type="Proteomes" id="UP000000637"/>
    </source>
</evidence>
<feature type="domain" description="YcaO" evidence="1">
    <location>
        <begin position="54"/>
        <end position="413"/>
    </location>
</feature>
<dbReference type="Gene3D" id="3.30.1330.230">
    <property type="match status" value="1"/>
</dbReference>
<dbReference type="Proteomes" id="UP000000637">
    <property type="component" value="Chromosome"/>
</dbReference>
<dbReference type="KEGG" id="aau:AAur_3488"/>
<reference evidence="2 3" key="1">
    <citation type="journal article" date="2006" name="PLoS Genet.">
        <title>Secrets of soil survival revealed by the genome sequence of Arthrobacter aurescens TC1.</title>
        <authorList>
            <person name="Mongodin E.F."/>
            <person name="Shapir N."/>
            <person name="Daugherty S.C."/>
            <person name="DeBoy R.T."/>
            <person name="Emerson J.B."/>
            <person name="Shvartzbeyn A."/>
            <person name="Radune D."/>
            <person name="Vamathevan J."/>
            <person name="Riggs F."/>
            <person name="Grinberg V."/>
            <person name="Khouri H."/>
            <person name="Wackett L.P."/>
            <person name="Nelson K.E."/>
            <person name="Sadowsky M.J."/>
        </authorList>
    </citation>
    <scope>NUCLEOTIDE SEQUENCE [LARGE SCALE GENOMIC DNA]</scope>
    <source>
        <strain evidence="2 3">TC1</strain>
    </source>
</reference>
<organism evidence="2 3">
    <name type="scientific">Paenarthrobacter aurescens (strain TC1)</name>
    <dbReference type="NCBI Taxonomy" id="290340"/>
    <lineage>
        <taxon>Bacteria</taxon>
        <taxon>Bacillati</taxon>
        <taxon>Actinomycetota</taxon>
        <taxon>Actinomycetes</taxon>
        <taxon>Micrococcales</taxon>
        <taxon>Micrococcaceae</taxon>
        <taxon>Paenarthrobacter</taxon>
    </lineage>
</organism>
<dbReference type="PANTHER" id="PTHR37809:SF1">
    <property type="entry name" value="RIBOSOMAL PROTEIN S12 METHYLTHIOTRANSFERASE ACCESSORY FACTOR YCAO"/>
    <property type="match status" value="1"/>
</dbReference>
<name>A1RAB9_PAEAT</name>
<evidence type="ECO:0000259" key="1">
    <source>
        <dbReference type="PROSITE" id="PS51664"/>
    </source>
</evidence>
<dbReference type="EMBL" id="CP000474">
    <property type="protein sequence ID" value="ABM09499.1"/>
    <property type="molecule type" value="Genomic_DNA"/>
</dbReference>
<dbReference type="Pfam" id="PF02624">
    <property type="entry name" value="YcaO"/>
    <property type="match status" value="1"/>
</dbReference>
<evidence type="ECO:0000313" key="2">
    <source>
        <dbReference type="EMBL" id="ABM09499.1"/>
    </source>
</evidence>
<dbReference type="eggNOG" id="COG1944">
    <property type="taxonomic scope" value="Bacteria"/>
</dbReference>
<protein>
    <recommendedName>
        <fullName evidence="1">YcaO domain-containing protein</fullName>
    </recommendedName>
</protein>
<dbReference type="InterPro" id="IPR003776">
    <property type="entry name" value="YcaO-like_dom"/>
</dbReference>
<accession>A1RAB9</accession>
<keyword evidence="3" id="KW-1185">Reference proteome</keyword>
<gene>
    <name evidence="2" type="ordered locus">AAur_3488</name>
</gene>
<sequence length="413" mass="43600">MRQMSVDPVRTLHPSLGLVSEASVYVPNEMGLWRTVGQLSNGAPGTRIASAVGAFDVSRRASLTRGAGEAVERFALVPVPADSEHLLARNGSADPQIDFVSAGLGHVSALACDVPWYRAVDLLTGKPTQVPAPVVDYTPGRGESNSWDAFFDPSPNGAASGPSEAFAQTSAIAEVMERDAFLAAWRHKIPLQKFDAKSMPVAVRQGAEARGLSLLLVAARAAGVEPTLAFIPNNGSPLLTAVCIITEEKGPVCYGAVGLKAASDPVSALKGALQEGLQIRELFLTRAHSADPASASPVSAPSVATVTDDDSRAHFWTTAPAIAELRRWVGSFQPSNFPSKQPEPDLDALVKHLAGRNVRSHWVNLTHRLPAAIRELGWVAGKAVCPGAVPLTMDETKELFVMPGSSSTPHPLI</sequence>
<dbReference type="PROSITE" id="PS51664">
    <property type="entry name" value="YCAO"/>
    <property type="match status" value="1"/>
</dbReference>
<dbReference type="HOGENOM" id="CLU_665073_0_0_11"/>
<dbReference type="STRING" id="290340.AAur_3488"/>
<dbReference type="AlphaFoldDB" id="A1RAB9"/>
<dbReference type="DNASU" id="4641157"/>
<dbReference type="PANTHER" id="PTHR37809">
    <property type="entry name" value="RIBOSOMAL PROTEIN S12 METHYLTHIOTRANSFERASE ACCESSORY FACTOR YCAO"/>
    <property type="match status" value="1"/>
</dbReference>
<proteinExistence type="predicted"/>